<name>A0A1A9ZKS7_GLOPL</name>
<dbReference type="VEuPathDB" id="VectorBase:GPAI017800"/>
<dbReference type="InterPro" id="IPR026065">
    <property type="entry name" value="FAM60A"/>
</dbReference>
<evidence type="ECO:0000256" key="1">
    <source>
        <dbReference type="SAM" id="MobiDB-lite"/>
    </source>
</evidence>
<feature type="compositionally biased region" description="Polar residues" evidence="1">
    <location>
        <begin position="836"/>
        <end position="848"/>
    </location>
</feature>
<feature type="compositionally biased region" description="Polar residues" evidence="1">
    <location>
        <begin position="169"/>
        <end position="186"/>
    </location>
</feature>
<feature type="region of interest" description="Disordered" evidence="1">
    <location>
        <begin position="605"/>
        <end position="626"/>
    </location>
</feature>
<feature type="region of interest" description="Disordered" evidence="1">
    <location>
        <begin position="819"/>
        <end position="858"/>
    </location>
</feature>
<feature type="compositionally biased region" description="Low complexity" evidence="1">
    <location>
        <begin position="605"/>
        <end position="617"/>
    </location>
</feature>
<proteinExistence type="predicted"/>
<feature type="region of interest" description="Disordered" evidence="1">
    <location>
        <begin position="638"/>
        <end position="681"/>
    </location>
</feature>
<evidence type="ECO:0000313" key="3">
    <source>
        <dbReference type="Proteomes" id="UP000092445"/>
    </source>
</evidence>
<feature type="region of interest" description="Disordered" evidence="1">
    <location>
        <begin position="97"/>
        <end position="122"/>
    </location>
</feature>
<dbReference type="STRING" id="7398.A0A1A9ZKS7"/>
<evidence type="ECO:0008006" key="4">
    <source>
        <dbReference type="Google" id="ProtNLM"/>
    </source>
</evidence>
<evidence type="ECO:0000313" key="2">
    <source>
        <dbReference type="EnsemblMetazoa" id="GPAI017800-PA"/>
    </source>
</evidence>
<sequence length="979" mass="104178">MFNFHKPRTYKSAEGCCICRAKTSSSRFTDSRKYERDAMQCFDLKYPRYGEICNACVLLVKRYKRLPIGSKKNWGHVVDARGGPGSNKLQVKYKSERISSRVNNNSTSQSNSIANNSGGANTSSSVGAGGLNFIPEKFNKIFKKSKKTKEPSTSSSPTTGTGKRKSTSHGWSQNPTNSSLPTTPDSMDSDYEDSRLHGALANTVVQFQTQTRASAHRAAAVADARKKALQMGSKRRKCAVPRKNLKNPVCEESMNFFDDGEWQEKKTCCGMVYECAALAGAIIVDFMHYKPCGVHKSSQIKSSNLEEKVKTSSAVDATTSATSNSTAKTTALQKSIIATTPSVVQIARPLSTPSTLSTTSSTALAMPTNPTSSLFVASPNTASVSGSNTKPTLALKKHYLYYKRQSECFPQGDNVVTNCTPAITQSAAPSLSVDPLKTEFENNSLMPQQQQESTISNSSIITETPMPNAITCSNNNNTIINNNDSNTSNIIISSNSSSSNNSSNYLNTTTPKHSNAKVTTISSPPLITGPCSAGNVNKLLPLGKPQSVLHKIKSNEAGKVIKNSLDKSNMAPSSRLKSGDFPDMKHVIKTVDKSYVLAKPIPTTTQTNNMTQINTTQHPYQPLTGNYATTQSLTASLSATSPTSSTSSTSSTKFSDNSSDSGFDENMLDRKSASPLQEDTEKKLLSRPGVQTMFLASGVQIQGQHQNLVFTGNEVAAKILKNRTQQQHHLMANASMPANTRSLTNNAATSVKIAQIPTTSLMCIGGNVAATVQAKVRTMYNNNNSIQHENGITTIVPASSLAATNQTAAMNNIQPSTVTITPAPANSSSGSGGSSNVNKAQYSSNGNGATVHHQQHQNSMTRKLTAATTTNIINLHSNNLVTPAMTAGHTYGGTHANLSNNLNGNQHHSGGGGSIVNSSISNNAASLNQKIILLKTSSNVGATITSSNTKYNNSRTLTTAMNNAPTITGGGAIGSGVIR</sequence>
<feature type="compositionally biased region" description="Low complexity" evidence="1">
    <location>
        <begin position="108"/>
        <end position="122"/>
    </location>
</feature>
<dbReference type="GO" id="GO:0070822">
    <property type="term" value="C:Sin3-type complex"/>
    <property type="evidence" value="ECO:0007669"/>
    <property type="project" value="TreeGrafter"/>
</dbReference>
<accession>A0A1A9ZKS7</accession>
<feature type="region of interest" description="Disordered" evidence="1">
    <location>
        <begin position="143"/>
        <end position="192"/>
    </location>
</feature>
<organism evidence="2 3">
    <name type="scientific">Glossina pallidipes</name>
    <name type="common">Tsetse fly</name>
    <dbReference type="NCBI Taxonomy" id="7398"/>
    <lineage>
        <taxon>Eukaryota</taxon>
        <taxon>Metazoa</taxon>
        <taxon>Ecdysozoa</taxon>
        <taxon>Arthropoda</taxon>
        <taxon>Hexapoda</taxon>
        <taxon>Insecta</taxon>
        <taxon>Pterygota</taxon>
        <taxon>Neoptera</taxon>
        <taxon>Endopterygota</taxon>
        <taxon>Diptera</taxon>
        <taxon>Brachycera</taxon>
        <taxon>Muscomorpha</taxon>
        <taxon>Hippoboscoidea</taxon>
        <taxon>Glossinidae</taxon>
        <taxon>Glossina</taxon>
    </lineage>
</organism>
<dbReference type="EnsemblMetazoa" id="GPAI017800-RA">
    <property type="protein sequence ID" value="GPAI017800-PA"/>
    <property type="gene ID" value="GPAI017800"/>
</dbReference>
<dbReference type="AlphaFoldDB" id="A0A1A9ZKS7"/>
<feature type="compositionally biased region" description="Low complexity" evidence="1">
    <location>
        <begin position="638"/>
        <end position="661"/>
    </location>
</feature>
<keyword evidence="3" id="KW-1185">Reference proteome</keyword>
<feature type="compositionally biased region" description="Low complexity" evidence="1">
    <location>
        <begin position="491"/>
        <end position="510"/>
    </location>
</feature>
<dbReference type="GO" id="GO:0030336">
    <property type="term" value="P:negative regulation of cell migration"/>
    <property type="evidence" value="ECO:0007669"/>
    <property type="project" value="TreeGrafter"/>
</dbReference>
<feature type="region of interest" description="Disordered" evidence="1">
    <location>
        <begin position="491"/>
        <end position="516"/>
    </location>
</feature>
<dbReference type="PANTHER" id="PTHR13422:SF12">
    <property type="entry name" value="SIN3-HDAC COMPLEX-ASSOCIATED FACTOR"/>
    <property type="match status" value="1"/>
</dbReference>
<reference evidence="2" key="2">
    <citation type="submission" date="2020-05" db="UniProtKB">
        <authorList>
            <consortium name="EnsemblMetazoa"/>
        </authorList>
    </citation>
    <scope>IDENTIFICATION</scope>
    <source>
        <strain evidence="2">IAEA</strain>
    </source>
</reference>
<protein>
    <recommendedName>
        <fullName evidence="4">Protein FAM60A</fullName>
    </recommendedName>
</protein>
<reference evidence="3" key="1">
    <citation type="submission" date="2014-03" db="EMBL/GenBank/DDBJ databases">
        <authorList>
            <person name="Aksoy S."/>
            <person name="Warren W."/>
            <person name="Wilson R.K."/>
        </authorList>
    </citation>
    <scope>NUCLEOTIDE SEQUENCE [LARGE SCALE GENOMIC DNA]</scope>
    <source>
        <strain evidence="3">IAEA</strain>
    </source>
</reference>
<feature type="compositionally biased region" description="Low complexity" evidence="1">
    <location>
        <begin position="151"/>
        <end position="161"/>
    </location>
</feature>
<dbReference type="Pfam" id="PF15396">
    <property type="entry name" value="FAM60A"/>
    <property type="match status" value="1"/>
</dbReference>
<dbReference type="Proteomes" id="UP000092445">
    <property type="component" value="Unassembled WGS sequence"/>
</dbReference>
<dbReference type="PANTHER" id="PTHR13422">
    <property type="entry name" value="SIN3-HDAC COMPLEX-ASSOCIATED FACTOR"/>
    <property type="match status" value="1"/>
</dbReference>